<dbReference type="AlphaFoldDB" id="A0A7J4XNR6"/>
<keyword evidence="2" id="KW-0808">Transferase</keyword>
<evidence type="ECO:0000259" key="1">
    <source>
        <dbReference type="Pfam" id="PF04230"/>
    </source>
</evidence>
<dbReference type="Pfam" id="PF04230">
    <property type="entry name" value="PS_pyruv_trans"/>
    <property type="match status" value="1"/>
</dbReference>
<dbReference type="EMBL" id="VWMK01000001">
    <property type="protein sequence ID" value="KAA3770434.1"/>
    <property type="molecule type" value="Genomic_DNA"/>
</dbReference>
<comment type="caution">
    <text evidence="2">The sequence shown here is derived from an EMBL/GenBank/DDBJ whole genome shotgun (WGS) entry which is preliminary data.</text>
</comment>
<sequence length="372" mass="43989">MKIGILTYHRAENYGALLQAYALKEYLYTKGYDVAFVDYWPQYHIEHYKLFSWKKFCSGSYKYKIYSLYVFLIWGSFKFLRKVRLNRFMKQYLGLSRKVEYTSDMNQVKKFDYVIYGSDQIWRKQNDISNVGYNWWYFGSNNIIASRKIAYAGSMGAIDVDEQEKVALKNHFKNFDFLSVREKDLQLFLNTLGYDSQIVSDPVFLLSKEQWRSLKKEDLSERNKYILFYNLLNKKESEILVSNIQEKTGLSVKEINMKLDFHHVGKRYIKCASIETFLKLIDEAEYVISNSFHGIAFSIIFEKQFYAVGMGNKASRVLSLLQIAGIEDRYVDVNSLVDLENTIDYSVVRKNMMKLIESSQMYLINALHWDEE</sequence>
<evidence type="ECO:0000313" key="3">
    <source>
        <dbReference type="Proteomes" id="UP000422221"/>
    </source>
</evidence>
<proteinExistence type="predicted"/>
<dbReference type="RefSeq" id="WP_130058020.1">
    <property type="nucleotide sequence ID" value="NZ_JADNPJ010000023.1"/>
</dbReference>
<evidence type="ECO:0000313" key="2">
    <source>
        <dbReference type="EMBL" id="KAA3770434.1"/>
    </source>
</evidence>
<protein>
    <submittedName>
        <fullName evidence="2">Polysaccharide pyruvyl transferase family protein</fullName>
    </submittedName>
</protein>
<dbReference type="Proteomes" id="UP000422221">
    <property type="component" value="Unassembled WGS sequence"/>
</dbReference>
<reference evidence="2 3" key="1">
    <citation type="journal article" date="2019" name="Nat. Med.">
        <title>A library of human gut bacterial isolates paired with longitudinal multiomics data enables mechanistic microbiome research.</title>
        <authorList>
            <person name="Poyet M."/>
            <person name="Groussin M."/>
            <person name="Gibbons S.M."/>
            <person name="Avila-Pacheco J."/>
            <person name="Jiang X."/>
            <person name="Kearney S.M."/>
            <person name="Perrotta A.R."/>
            <person name="Berdy B."/>
            <person name="Zhao S."/>
            <person name="Lieberman T.D."/>
            <person name="Swanson P.K."/>
            <person name="Smith M."/>
            <person name="Roesemann S."/>
            <person name="Alexander J.E."/>
            <person name="Rich S.A."/>
            <person name="Livny J."/>
            <person name="Vlamakis H."/>
            <person name="Clish C."/>
            <person name="Bullock K."/>
            <person name="Deik A."/>
            <person name="Scott J."/>
            <person name="Pierce K.A."/>
            <person name="Xavier R.J."/>
            <person name="Alm E.J."/>
        </authorList>
    </citation>
    <scope>NUCLEOTIDE SEQUENCE [LARGE SCALE GENOMIC DNA]</scope>
    <source>
        <strain evidence="2 3">BIOML-A10</strain>
    </source>
</reference>
<feature type="domain" description="Polysaccharide pyruvyl transferase" evidence="1">
    <location>
        <begin position="13"/>
        <end position="309"/>
    </location>
</feature>
<dbReference type="InterPro" id="IPR007345">
    <property type="entry name" value="Polysacch_pyruvyl_Trfase"/>
</dbReference>
<gene>
    <name evidence="2" type="ORF">F3F73_00320</name>
</gene>
<organism evidence="2 3">
    <name type="scientific">Bacteroides salyersiae</name>
    <dbReference type="NCBI Taxonomy" id="291644"/>
    <lineage>
        <taxon>Bacteria</taxon>
        <taxon>Pseudomonadati</taxon>
        <taxon>Bacteroidota</taxon>
        <taxon>Bacteroidia</taxon>
        <taxon>Bacteroidales</taxon>
        <taxon>Bacteroidaceae</taxon>
        <taxon>Bacteroides</taxon>
    </lineage>
</organism>
<dbReference type="GO" id="GO:0016740">
    <property type="term" value="F:transferase activity"/>
    <property type="evidence" value="ECO:0007669"/>
    <property type="project" value="UniProtKB-KW"/>
</dbReference>
<name>A0A7J4XNR6_9BACE</name>
<accession>A0A7J4XNR6</accession>